<accession>A0A061QSU6</accession>
<protein>
    <submittedName>
        <fullName evidence="4">Uncharacterized protein</fullName>
    </submittedName>
</protein>
<evidence type="ECO:0000313" key="3">
    <source>
        <dbReference type="EMBL" id="JAC59383.1"/>
    </source>
</evidence>
<proteinExistence type="predicted"/>
<sequence length="660" mass="74247">MALVATKSKSSGKRAGTIQYEVLLQEILTKAGCDTSPEAPPEVTRLACHMQLLQELQRAHSFGSLTGVMDAILAEIAKSLYTNEAIADPLAGVHPAARGGAARLPYFAALQRKQQEVAQLEAHARHLQGVIDGRSEADRRALEELQRASERRREMEGTIAKLEYQLAKAEDEAKRAVEEMEFNRSKDQASIQYLEQKLSLTKDALHEATEENKMMKSREEVEMRMREQFAAGAFDSGHGQSRESARLGQGDEAGRLIRQLLVLQNGRIEDFEARMASATSATIPSNDTVGELKRLFAAEMETVHEEIRNLYEHRKVEMASGSIYAEDKGDAEEDAEAEAGCADSAEAPEGGSQPTHTGRLWQAYQIRAGRNELFRSPMAVRNCSDKELRGAISRILEENFLRVCPYITPEVDTFRAFPRTRRPLCSPEELQSMLKNPDDAAREICIPSPDFFFHHLDDRYGCHEVAMLVAHSMLQAVGRLFGVSKKVAMFGKVIGGEVDDALWQYALQCQWLMENHPEAPQWQVNTQSHFEQFWRLLYPQLPSAEISAASKEVCRGQRQNSFSNSTVLEYIIQQLLNKTEPRLRRWIKVLKWKDTLNTNKVHRTDIIAIAPKIFPDMDPKVVDLAFCIAAYRHGGDHMPLESMAYLACHLEATTLEWPPG</sequence>
<dbReference type="AlphaFoldDB" id="A0A061QSU6"/>
<keyword evidence="1" id="KW-0175">Coiled coil</keyword>
<name>A0A061QSU6_9CHLO</name>
<dbReference type="EMBL" id="GBEZ01027996">
    <property type="protein sequence ID" value="JAC59383.1"/>
    <property type="molecule type" value="Transcribed_RNA"/>
</dbReference>
<organism evidence="4">
    <name type="scientific">Tetraselmis sp. GSL018</name>
    <dbReference type="NCBI Taxonomy" id="582737"/>
    <lineage>
        <taxon>Eukaryota</taxon>
        <taxon>Viridiplantae</taxon>
        <taxon>Chlorophyta</taxon>
        <taxon>core chlorophytes</taxon>
        <taxon>Chlorodendrophyceae</taxon>
        <taxon>Chlorodendrales</taxon>
        <taxon>Chlorodendraceae</taxon>
        <taxon>Tetraselmis</taxon>
    </lineage>
</organism>
<evidence type="ECO:0000256" key="2">
    <source>
        <dbReference type="SAM" id="MobiDB-lite"/>
    </source>
</evidence>
<feature type="compositionally biased region" description="Low complexity" evidence="2">
    <location>
        <begin position="338"/>
        <end position="347"/>
    </location>
</feature>
<reference evidence="4" key="1">
    <citation type="submission" date="2014-05" db="EMBL/GenBank/DDBJ databases">
        <title>The transcriptome of the halophilic microalga Tetraselmis sp. GSL018 isolated from the Great Salt Lake, Utah.</title>
        <authorList>
            <person name="Jinkerson R.E."/>
            <person name="D'Adamo S."/>
            <person name="Posewitz M.C."/>
        </authorList>
    </citation>
    <scope>NUCLEOTIDE SEQUENCE</scope>
    <source>
        <strain evidence="4">GSL018</strain>
    </source>
</reference>
<gene>
    <name evidence="4" type="ORF">TSPGSL018_22358</name>
    <name evidence="3" type="ORF">TSPGSL018_31522</name>
</gene>
<evidence type="ECO:0000313" key="4">
    <source>
        <dbReference type="EMBL" id="JAC62768.1"/>
    </source>
</evidence>
<feature type="region of interest" description="Disordered" evidence="2">
    <location>
        <begin position="325"/>
        <end position="357"/>
    </location>
</feature>
<feature type="coiled-coil region" evidence="1">
    <location>
        <begin position="110"/>
        <end position="211"/>
    </location>
</feature>
<dbReference type="EMBL" id="GBEZ01024197">
    <property type="protein sequence ID" value="JAC62768.1"/>
    <property type="molecule type" value="Transcribed_RNA"/>
</dbReference>
<evidence type="ECO:0000256" key="1">
    <source>
        <dbReference type="SAM" id="Coils"/>
    </source>
</evidence>